<dbReference type="InterPro" id="IPR009057">
    <property type="entry name" value="Homeodomain-like_sf"/>
</dbReference>
<evidence type="ECO:0000313" key="6">
    <source>
        <dbReference type="EMBL" id="AGY57002.1"/>
    </source>
</evidence>
<dbReference type="SUPFAM" id="SSF48498">
    <property type="entry name" value="Tetracyclin repressor-like, C-terminal domain"/>
    <property type="match status" value="1"/>
</dbReference>
<proteinExistence type="predicted"/>
<keyword evidence="7" id="KW-1185">Reference proteome</keyword>
<dbReference type="AlphaFoldDB" id="U5QDJ3"/>
<dbReference type="eggNOG" id="COG1309">
    <property type="taxonomic scope" value="Bacteria"/>
</dbReference>
<dbReference type="KEGG" id="glj:GKIL_0756"/>
<dbReference type="EMBL" id="CP003587">
    <property type="protein sequence ID" value="AGY57002.1"/>
    <property type="molecule type" value="Genomic_DNA"/>
</dbReference>
<evidence type="ECO:0000313" key="7">
    <source>
        <dbReference type="Proteomes" id="UP000017396"/>
    </source>
</evidence>
<accession>U5QDJ3</accession>
<dbReference type="PANTHER" id="PTHR47506:SF6">
    <property type="entry name" value="HTH-TYPE TRANSCRIPTIONAL REPRESSOR NEMR"/>
    <property type="match status" value="1"/>
</dbReference>
<evidence type="ECO:0000259" key="5">
    <source>
        <dbReference type="PROSITE" id="PS50977"/>
    </source>
</evidence>
<dbReference type="GO" id="GO:0003677">
    <property type="term" value="F:DNA binding"/>
    <property type="evidence" value="ECO:0007669"/>
    <property type="project" value="UniProtKB-UniRule"/>
</dbReference>
<dbReference type="Pfam" id="PF00440">
    <property type="entry name" value="TetR_N"/>
    <property type="match status" value="1"/>
</dbReference>
<dbReference type="PATRIC" id="fig|1183438.3.peg.750"/>
<feature type="domain" description="HTH tetR-type" evidence="5">
    <location>
        <begin position="7"/>
        <end position="67"/>
    </location>
</feature>
<dbReference type="PRINTS" id="PR00455">
    <property type="entry name" value="HTHTETR"/>
</dbReference>
<protein>
    <submittedName>
        <fullName evidence="6">TetR family transcriptional regulator</fullName>
    </submittedName>
</protein>
<organism evidence="6 7">
    <name type="scientific">Gloeobacter kilaueensis (strain ATCC BAA-2537 / CCAP 1431/1 / ULC 316 / JS1)</name>
    <dbReference type="NCBI Taxonomy" id="1183438"/>
    <lineage>
        <taxon>Bacteria</taxon>
        <taxon>Bacillati</taxon>
        <taxon>Cyanobacteriota</taxon>
        <taxon>Cyanophyceae</taxon>
        <taxon>Gloeobacterales</taxon>
        <taxon>Gloeobacteraceae</taxon>
        <taxon>Gloeobacter</taxon>
    </lineage>
</organism>
<keyword evidence="2 4" id="KW-0238">DNA-binding</keyword>
<dbReference type="Gene3D" id="1.10.10.60">
    <property type="entry name" value="Homeodomain-like"/>
    <property type="match status" value="1"/>
</dbReference>
<dbReference type="PROSITE" id="PS50977">
    <property type="entry name" value="HTH_TETR_2"/>
    <property type="match status" value="1"/>
</dbReference>
<keyword evidence="1" id="KW-0805">Transcription regulation</keyword>
<keyword evidence="3" id="KW-0804">Transcription</keyword>
<reference evidence="6 7" key="1">
    <citation type="journal article" date="2013" name="PLoS ONE">
        <title>Cultivation and Complete Genome Sequencing of Gloeobacter kilaueensis sp. nov., from a Lava Cave in Kilauea Caldera, Hawai'i.</title>
        <authorList>
            <person name="Saw J.H."/>
            <person name="Schatz M."/>
            <person name="Brown M.V."/>
            <person name="Kunkel D.D."/>
            <person name="Foster J.S."/>
            <person name="Shick H."/>
            <person name="Christensen S."/>
            <person name="Hou S."/>
            <person name="Wan X."/>
            <person name="Donachie S.P."/>
        </authorList>
    </citation>
    <scope>NUCLEOTIDE SEQUENCE [LARGE SCALE GENOMIC DNA]</scope>
    <source>
        <strain evidence="7">JS</strain>
    </source>
</reference>
<sequence>MTTSAAAQTRERILQTGLNLLSEAGLPGVTLGVLAQQVGMSKSGLFAHFRSKEEVQLALLEHMSVIADACVLQPALQAAEGLPRLEALVSRWFGWPAKAGLRGGCPISAALFELDDIAGNVRSRVLELEARWRALLGQLVRRSVELGHLRADLDADQFVWELCGIYLSHHASYRFLKDPRADERAQIAFGALLDRSRQS</sequence>
<dbReference type="Proteomes" id="UP000017396">
    <property type="component" value="Chromosome"/>
</dbReference>
<dbReference type="RefSeq" id="WP_023172051.1">
    <property type="nucleotide sequence ID" value="NC_022600.1"/>
</dbReference>
<dbReference type="HOGENOM" id="CLU_069356_4_1_3"/>
<dbReference type="PANTHER" id="PTHR47506">
    <property type="entry name" value="TRANSCRIPTIONAL REGULATORY PROTEIN"/>
    <property type="match status" value="1"/>
</dbReference>
<dbReference type="InterPro" id="IPR036271">
    <property type="entry name" value="Tet_transcr_reg_TetR-rel_C_sf"/>
</dbReference>
<gene>
    <name evidence="6" type="ORF">GKIL_0756</name>
</gene>
<dbReference type="STRING" id="1183438.GKIL_0756"/>
<dbReference type="SUPFAM" id="SSF46689">
    <property type="entry name" value="Homeodomain-like"/>
    <property type="match status" value="1"/>
</dbReference>
<evidence type="ECO:0000256" key="3">
    <source>
        <dbReference type="ARBA" id="ARBA00023163"/>
    </source>
</evidence>
<feature type="DNA-binding region" description="H-T-H motif" evidence="4">
    <location>
        <begin position="30"/>
        <end position="49"/>
    </location>
</feature>
<dbReference type="Gene3D" id="1.10.357.10">
    <property type="entry name" value="Tetracycline Repressor, domain 2"/>
    <property type="match status" value="1"/>
</dbReference>
<evidence type="ECO:0000256" key="2">
    <source>
        <dbReference type="ARBA" id="ARBA00023125"/>
    </source>
</evidence>
<evidence type="ECO:0000256" key="4">
    <source>
        <dbReference type="PROSITE-ProRule" id="PRU00335"/>
    </source>
</evidence>
<dbReference type="InterPro" id="IPR011075">
    <property type="entry name" value="TetR_C"/>
</dbReference>
<name>U5QDJ3_GLOK1</name>
<dbReference type="Pfam" id="PF16925">
    <property type="entry name" value="TetR_C_13"/>
    <property type="match status" value="1"/>
</dbReference>
<evidence type="ECO:0000256" key="1">
    <source>
        <dbReference type="ARBA" id="ARBA00023015"/>
    </source>
</evidence>
<dbReference type="InterPro" id="IPR001647">
    <property type="entry name" value="HTH_TetR"/>
</dbReference>
<dbReference type="OrthoDB" id="9811084at2"/>